<dbReference type="OrthoDB" id="3520307at2759"/>
<dbReference type="EMBL" id="CAJVRM010000480">
    <property type="protein sequence ID" value="CAG8981432.1"/>
    <property type="molecule type" value="Genomic_DNA"/>
</dbReference>
<proteinExistence type="predicted"/>
<evidence type="ECO:0000256" key="1">
    <source>
        <dbReference type="SAM" id="Coils"/>
    </source>
</evidence>
<evidence type="ECO:0000256" key="2">
    <source>
        <dbReference type="SAM" id="MobiDB-lite"/>
    </source>
</evidence>
<dbReference type="Proteomes" id="UP000701801">
    <property type="component" value="Unassembled WGS sequence"/>
</dbReference>
<comment type="caution">
    <text evidence="3">The sequence shown here is derived from an EMBL/GenBank/DDBJ whole genome shotgun (WGS) entry which is preliminary data.</text>
</comment>
<gene>
    <name evidence="3" type="ORF">HYALB_00012777</name>
</gene>
<keyword evidence="1" id="KW-0175">Coiled coil</keyword>
<feature type="coiled-coil region" evidence="1">
    <location>
        <begin position="293"/>
        <end position="352"/>
    </location>
</feature>
<keyword evidence="4" id="KW-1185">Reference proteome</keyword>
<accession>A0A9N9LXA7</accession>
<organism evidence="3 4">
    <name type="scientific">Hymenoscyphus albidus</name>
    <dbReference type="NCBI Taxonomy" id="595503"/>
    <lineage>
        <taxon>Eukaryota</taxon>
        <taxon>Fungi</taxon>
        <taxon>Dikarya</taxon>
        <taxon>Ascomycota</taxon>
        <taxon>Pezizomycotina</taxon>
        <taxon>Leotiomycetes</taxon>
        <taxon>Helotiales</taxon>
        <taxon>Helotiaceae</taxon>
        <taxon>Hymenoscyphus</taxon>
    </lineage>
</organism>
<sequence length="825" mass="96639">MTPSPPKARRASQGRRLSISPELSPRTKPGSETEFDLDPLSFEADSPEGDINRTYADMNLLLMKKDQHFHELMDDMNGISEWWGNNRIEWLGRKTETVSLERALDVLAVQIKTLKSELSKQRLTESKRRAKIGEESRLNKQYNYQRQQLANQIEWFAKQSKLMKAVKARFRVLELDALPSQLRRQSSNPFPTPFSYTWEQLRDDNLYSGNYIPSWWREGGPDWWLTNAIQDLEIRQTEIENKIEGYNQQFKDCSNLVATKIANISRIEEEAEQWERPVTKRLAEIFGIGHRANAAEKREREDLTRQQVEHNKKVKESLQNENDILHALYEKKRCIKDSVADLQRQLERYRAIWQLTNDEAKHSSSFLKRRSKDGRRLSAQFLIDSQYVHDICCVQHFRHELISRIEEVIHHEDFPYKKKLETIDQISQHHKYYYHYHQDLLNLVASDFDSPAARSHELEISLSSLINEWNGLEDIFKKAEKVLSKARKPSSFPTANFWPPQYESQESGIMLYEGLDISGALGLLDQPDSRGLVPQRSLLNTIHDFFVSPDIAPKFINISKISFSKICDFVGNLTEDDFQFQPLELQSFLLFCNECGELFTLKGDIISAIEPGWESLDETLISALPRKKTFVAPRGNDEFESFLLRNEDRIFPKKEFENLDTPRDIDEDKLNFLAYYSHTGKYFRYLNNEVASNSSPILHKIDSGWDDSLDQSQLEYRQLWNDWTALPQFVDDIYKIITSSKVSGYPRGAQNQGYELSTEEELYEFVEEDLHIQSGGGWFGFNKKNKVSKYRFFHLFLRWCHDYEQLFQLERPGKVKTIKNGWRLA</sequence>
<reference evidence="3" key="1">
    <citation type="submission" date="2021-07" db="EMBL/GenBank/DDBJ databases">
        <authorList>
            <person name="Durling M."/>
        </authorList>
    </citation>
    <scope>NUCLEOTIDE SEQUENCE</scope>
</reference>
<protein>
    <submittedName>
        <fullName evidence="3">Uncharacterized protein</fullName>
    </submittedName>
</protein>
<name>A0A9N9LXA7_9HELO</name>
<feature type="region of interest" description="Disordered" evidence="2">
    <location>
        <begin position="1"/>
        <end position="49"/>
    </location>
</feature>
<evidence type="ECO:0000313" key="4">
    <source>
        <dbReference type="Proteomes" id="UP000701801"/>
    </source>
</evidence>
<dbReference type="AlphaFoldDB" id="A0A9N9LXA7"/>
<evidence type="ECO:0000313" key="3">
    <source>
        <dbReference type="EMBL" id="CAG8981432.1"/>
    </source>
</evidence>